<dbReference type="PROSITE" id="PS00108">
    <property type="entry name" value="PROTEIN_KINASE_ST"/>
    <property type="match status" value="1"/>
</dbReference>
<evidence type="ECO:0000256" key="2">
    <source>
        <dbReference type="ARBA" id="ARBA00022527"/>
    </source>
</evidence>
<evidence type="ECO:0000256" key="1">
    <source>
        <dbReference type="ARBA" id="ARBA00012513"/>
    </source>
</evidence>
<reference evidence="11" key="1">
    <citation type="submission" date="2016-10" db="EMBL/GenBank/DDBJ databases">
        <authorList>
            <person name="Varghese N."/>
            <person name="Submissions S."/>
        </authorList>
    </citation>
    <scope>NUCLEOTIDE SEQUENCE [LARGE SCALE GENOMIC DNA]</scope>
    <source>
        <strain evidence="11">CGMCC 4.3525</strain>
    </source>
</reference>
<feature type="transmembrane region" description="Helical" evidence="8">
    <location>
        <begin position="329"/>
        <end position="353"/>
    </location>
</feature>
<dbReference type="PANTHER" id="PTHR43289:SF6">
    <property type="entry name" value="SERINE_THREONINE-PROTEIN KINASE NEKL-3"/>
    <property type="match status" value="1"/>
</dbReference>
<dbReference type="EMBL" id="FOFR01000001">
    <property type="protein sequence ID" value="SEP94029.1"/>
    <property type="molecule type" value="Genomic_DNA"/>
</dbReference>
<feature type="domain" description="Protein kinase" evidence="9">
    <location>
        <begin position="15"/>
        <end position="273"/>
    </location>
</feature>
<evidence type="ECO:0000256" key="3">
    <source>
        <dbReference type="ARBA" id="ARBA00022679"/>
    </source>
</evidence>
<evidence type="ECO:0000313" key="11">
    <source>
        <dbReference type="Proteomes" id="UP000199352"/>
    </source>
</evidence>
<evidence type="ECO:0000256" key="6">
    <source>
        <dbReference type="ARBA" id="ARBA00022840"/>
    </source>
</evidence>
<keyword evidence="2 10" id="KW-0723">Serine/threonine-protein kinase</keyword>
<dbReference type="GO" id="GO:0005524">
    <property type="term" value="F:ATP binding"/>
    <property type="evidence" value="ECO:0007669"/>
    <property type="project" value="UniProtKB-UniRule"/>
</dbReference>
<keyword evidence="3" id="KW-0808">Transferase</keyword>
<evidence type="ECO:0000259" key="9">
    <source>
        <dbReference type="PROSITE" id="PS50011"/>
    </source>
</evidence>
<keyword evidence="11" id="KW-1185">Reference proteome</keyword>
<protein>
    <recommendedName>
        <fullName evidence="1">non-specific serine/threonine protein kinase</fullName>
        <ecNumber evidence="1">2.7.11.1</ecNumber>
    </recommendedName>
</protein>
<keyword evidence="6 7" id="KW-0067">ATP-binding</keyword>
<dbReference type="CDD" id="cd14014">
    <property type="entry name" value="STKc_PknB_like"/>
    <property type="match status" value="1"/>
</dbReference>
<keyword evidence="8" id="KW-0472">Membrane</keyword>
<evidence type="ECO:0000256" key="5">
    <source>
        <dbReference type="ARBA" id="ARBA00022777"/>
    </source>
</evidence>
<dbReference type="InterPro" id="IPR017441">
    <property type="entry name" value="Protein_kinase_ATP_BS"/>
</dbReference>
<dbReference type="PROSITE" id="PS50011">
    <property type="entry name" value="PROTEIN_KINASE_DOM"/>
    <property type="match status" value="1"/>
</dbReference>
<evidence type="ECO:0000256" key="8">
    <source>
        <dbReference type="SAM" id="Phobius"/>
    </source>
</evidence>
<dbReference type="PROSITE" id="PS00107">
    <property type="entry name" value="PROTEIN_KINASE_ATP"/>
    <property type="match status" value="1"/>
</dbReference>
<dbReference type="InterPro" id="IPR011009">
    <property type="entry name" value="Kinase-like_dom_sf"/>
</dbReference>
<keyword evidence="8" id="KW-1133">Transmembrane helix</keyword>
<gene>
    <name evidence="10" type="ORF">SAMN05216188_101988</name>
</gene>
<dbReference type="PANTHER" id="PTHR43289">
    <property type="entry name" value="MITOGEN-ACTIVATED PROTEIN KINASE KINASE KINASE 20-RELATED"/>
    <property type="match status" value="1"/>
</dbReference>
<dbReference type="Pfam" id="PF00069">
    <property type="entry name" value="Pkinase"/>
    <property type="match status" value="1"/>
</dbReference>
<sequence length="546" mass="58574">MVENGDQEQLIAARYRLLHLLGQGSMGTVWAAHDEVLRRQVAVKGILRPPGMPDADAEQLRERTMREARAIAALSHPNLVTLYDVIQHEGDPYVVMELVPSRSLGEVLQEQGCLTEKQGAAVLDAVAAALASAHRAGITHRDVKPGNVLIADDGRVKLTDFGIARNVAEATMTARGITLGTPAYIAPEVAQGGDVSEAADRWSLGATMWAAMAGEPPYVGKNVMQTINAVINGDVPVPAGAGRLAPVISGLMRKDPAERMSLVDVRKQVYPLLPEPGTDAFEVRESVPLPVVVRPKPKIEPDAPLADDPGPLPFAVTEPMAPRGRRGPVATAFVLVGAILLFLAGSGGGFALVRLTAGAPLLPPTEQTLPVLPTLPTSATLEPRTASAVTAIGDQGGKFTLNVDRGWAVYAEQRAADRQFPPSAVVHFVSGSGAYEVAVQRFPDYYPKRDIKAYVAGVQARWPSRFFGGERVPTANLAGPRFEDGVQFVYKTVEGDEPTALRRSHFSRVLPHRNDLWVVEVVVPTEQEDEARVRLFDAIASTFAPV</sequence>
<keyword evidence="4 7" id="KW-0547">Nucleotide-binding</keyword>
<dbReference type="GO" id="GO:0004674">
    <property type="term" value="F:protein serine/threonine kinase activity"/>
    <property type="evidence" value="ECO:0007669"/>
    <property type="project" value="UniProtKB-KW"/>
</dbReference>
<proteinExistence type="predicted"/>
<dbReference type="SUPFAM" id="SSF56112">
    <property type="entry name" value="Protein kinase-like (PK-like)"/>
    <property type="match status" value="1"/>
</dbReference>
<organism evidence="10 11">
    <name type="scientific">Lentzea xinjiangensis</name>
    <dbReference type="NCBI Taxonomy" id="402600"/>
    <lineage>
        <taxon>Bacteria</taxon>
        <taxon>Bacillati</taxon>
        <taxon>Actinomycetota</taxon>
        <taxon>Actinomycetes</taxon>
        <taxon>Pseudonocardiales</taxon>
        <taxon>Pseudonocardiaceae</taxon>
        <taxon>Lentzea</taxon>
    </lineage>
</organism>
<name>A0A1H9BYN5_9PSEU</name>
<dbReference type="EC" id="2.7.11.1" evidence="1"/>
<dbReference type="InterPro" id="IPR008271">
    <property type="entry name" value="Ser/Thr_kinase_AS"/>
</dbReference>
<accession>A0A1H9BYN5</accession>
<evidence type="ECO:0000256" key="7">
    <source>
        <dbReference type="PROSITE-ProRule" id="PRU10141"/>
    </source>
</evidence>
<keyword evidence="8" id="KW-0812">Transmembrane</keyword>
<dbReference type="Gene3D" id="1.10.510.10">
    <property type="entry name" value="Transferase(Phosphotransferase) domain 1"/>
    <property type="match status" value="1"/>
</dbReference>
<evidence type="ECO:0000313" key="10">
    <source>
        <dbReference type="EMBL" id="SEP94029.1"/>
    </source>
</evidence>
<feature type="binding site" evidence="7">
    <location>
        <position position="44"/>
    </location>
    <ligand>
        <name>ATP</name>
        <dbReference type="ChEBI" id="CHEBI:30616"/>
    </ligand>
</feature>
<dbReference type="Gene3D" id="3.30.200.20">
    <property type="entry name" value="Phosphorylase Kinase, domain 1"/>
    <property type="match status" value="1"/>
</dbReference>
<dbReference type="SMART" id="SM00220">
    <property type="entry name" value="S_TKc"/>
    <property type="match status" value="1"/>
</dbReference>
<dbReference type="STRING" id="402600.SAMN05216188_101988"/>
<evidence type="ECO:0000256" key="4">
    <source>
        <dbReference type="ARBA" id="ARBA00022741"/>
    </source>
</evidence>
<dbReference type="AlphaFoldDB" id="A0A1H9BYN5"/>
<dbReference type="Proteomes" id="UP000199352">
    <property type="component" value="Unassembled WGS sequence"/>
</dbReference>
<keyword evidence="5 10" id="KW-0418">Kinase</keyword>
<dbReference type="InterPro" id="IPR000719">
    <property type="entry name" value="Prot_kinase_dom"/>
</dbReference>